<keyword evidence="4" id="KW-0997">Cell inner membrane</keyword>
<dbReference type="Pfam" id="PF06472">
    <property type="entry name" value="ABC_membrane_2"/>
    <property type="match status" value="1"/>
</dbReference>
<evidence type="ECO:0000259" key="12">
    <source>
        <dbReference type="PROSITE" id="PS50929"/>
    </source>
</evidence>
<dbReference type="InterPro" id="IPR003593">
    <property type="entry name" value="AAA+_ATPase"/>
</dbReference>
<comment type="subcellular location">
    <subcellularLocation>
        <location evidence="1">Cell membrane</location>
        <topology evidence="1">Multi-pass membrane protein</topology>
    </subcellularLocation>
</comment>
<feature type="domain" description="ABC transporter" evidence="11">
    <location>
        <begin position="366"/>
        <end position="572"/>
    </location>
</feature>
<evidence type="ECO:0000256" key="9">
    <source>
        <dbReference type="ARBA" id="ARBA00023136"/>
    </source>
</evidence>
<evidence type="ECO:0000256" key="5">
    <source>
        <dbReference type="ARBA" id="ARBA00022692"/>
    </source>
</evidence>
<dbReference type="InterPro" id="IPR017871">
    <property type="entry name" value="ABC_transporter-like_CS"/>
</dbReference>
<dbReference type="PANTHER" id="PTHR11384:SF59">
    <property type="entry name" value="LYSOSOMAL COBALAMIN TRANSPORTER ABCD4"/>
    <property type="match status" value="1"/>
</dbReference>
<evidence type="ECO:0000256" key="3">
    <source>
        <dbReference type="ARBA" id="ARBA00022475"/>
    </source>
</evidence>
<dbReference type="SMART" id="SM00382">
    <property type="entry name" value="AAA"/>
    <property type="match status" value="1"/>
</dbReference>
<protein>
    <submittedName>
        <fullName evidence="13">ABC transporter ATP-binding protein/permease</fullName>
    </submittedName>
</protein>
<dbReference type="Gene3D" id="3.40.50.300">
    <property type="entry name" value="P-loop containing nucleotide triphosphate hydrolases"/>
    <property type="match status" value="1"/>
</dbReference>
<dbReference type="SUPFAM" id="SSF52540">
    <property type="entry name" value="P-loop containing nucleoside triphosphate hydrolases"/>
    <property type="match status" value="1"/>
</dbReference>
<dbReference type="InterPro" id="IPR050835">
    <property type="entry name" value="ABC_transporter_sub-D"/>
</dbReference>
<feature type="transmembrane region" description="Helical" evidence="10">
    <location>
        <begin position="277"/>
        <end position="294"/>
    </location>
</feature>
<dbReference type="PANTHER" id="PTHR11384">
    <property type="entry name" value="ATP-BINDING CASSETTE, SUB-FAMILY D MEMBER"/>
    <property type="match status" value="1"/>
</dbReference>
<dbReference type="CDD" id="cd03223">
    <property type="entry name" value="ABCD_peroxisomal_ALDP"/>
    <property type="match status" value="1"/>
</dbReference>
<evidence type="ECO:0000256" key="7">
    <source>
        <dbReference type="ARBA" id="ARBA00022840"/>
    </source>
</evidence>
<evidence type="ECO:0000256" key="4">
    <source>
        <dbReference type="ARBA" id="ARBA00022519"/>
    </source>
</evidence>
<feature type="transmembrane region" description="Helical" evidence="10">
    <location>
        <begin position="31"/>
        <end position="52"/>
    </location>
</feature>
<dbReference type="EMBL" id="JAPMXC010000003">
    <property type="protein sequence ID" value="MCY0388337.1"/>
    <property type="molecule type" value="Genomic_DNA"/>
</dbReference>
<dbReference type="RefSeq" id="WP_267848281.1">
    <property type="nucleotide sequence ID" value="NZ_JAPMXC010000003.1"/>
</dbReference>
<keyword evidence="14" id="KW-1185">Reference proteome</keyword>
<keyword evidence="8 10" id="KW-1133">Transmembrane helix</keyword>
<dbReference type="InterPro" id="IPR027417">
    <property type="entry name" value="P-loop_NTPase"/>
</dbReference>
<dbReference type="Gene3D" id="1.20.1560.10">
    <property type="entry name" value="ABC transporter type 1, transmembrane domain"/>
    <property type="match status" value="1"/>
</dbReference>
<dbReference type="InterPro" id="IPR036640">
    <property type="entry name" value="ABC1_TM_sf"/>
</dbReference>
<keyword evidence="6" id="KW-0547">Nucleotide-binding</keyword>
<evidence type="ECO:0000256" key="1">
    <source>
        <dbReference type="ARBA" id="ARBA00004651"/>
    </source>
</evidence>
<keyword evidence="5 10" id="KW-0812">Transmembrane</keyword>
<dbReference type="PROSITE" id="PS00211">
    <property type="entry name" value="ABC_TRANSPORTER_1"/>
    <property type="match status" value="1"/>
</dbReference>
<feature type="domain" description="ABC transmembrane type-1" evidence="12">
    <location>
        <begin position="38"/>
        <end position="336"/>
    </location>
</feature>
<reference evidence="13" key="1">
    <citation type="submission" date="2022-11" db="EMBL/GenBank/DDBJ databases">
        <title>Robbsia betulipollinis sp. nov., isolated from pollen of birch (Betula pendula).</title>
        <authorList>
            <person name="Shi H."/>
            <person name="Ambika Manirajan B."/>
            <person name="Ratering S."/>
            <person name="Geissler-Plaum R."/>
            <person name="Schnell S."/>
        </authorList>
    </citation>
    <scope>NUCLEOTIDE SEQUENCE</scope>
    <source>
        <strain evidence="13">Bb-Pol-6</strain>
    </source>
</reference>
<comment type="caution">
    <text evidence="13">The sequence shown here is derived from an EMBL/GenBank/DDBJ whole genome shotgun (WGS) entry which is preliminary data.</text>
</comment>
<dbReference type="InterPro" id="IPR003439">
    <property type="entry name" value="ABC_transporter-like_ATP-bd"/>
</dbReference>
<dbReference type="PROSITE" id="PS50893">
    <property type="entry name" value="ABC_TRANSPORTER_2"/>
    <property type="match status" value="1"/>
</dbReference>
<evidence type="ECO:0000256" key="6">
    <source>
        <dbReference type="ARBA" id="ARBA00022741"/>
    </source>
</evidence>
<keyword evidence="3" id="KW-1003">Cell membrane</keyword>
<evidence type="ECO:0000313" key="13">
    <source>
        <dbReference type="EMBL" id="MCY0388337.1"/>
    </source>
</evidence>
<evidence type="ECO:0000259" key="11">
    <source>
        <dbReference type="PROSITE" id="PS50893"/>
    </source>
</evidence>
<feature type="transmembrane region" description="Helical" evidence="10">
    <location>
        <begin position="72"/>
        <end position="96"/>
    </location>
</feature>
<keyword evidence="9 10" id="KW-0472">Membrane</keyword>
<gene>
    <name evidence="13" type="ORF">OVY01_14035</name>
</gene>
<feature type="transmembrane region" description="Helical" evidence="10">
    <location>
        <begin position="161"/>
        <end position="183"/>
    </location>
</feature>
<dbReference type="InterPro" id="IPR011527">
    <property type="entry name" value="ABC1_TM_dom"/>
</dbReference>
<feature type="transmembrane region" description="Helical" evidence="10">
    <location>
        <begin position="189"/>
        <end position="209"/>
    </location>
</feature>
<dbReference type="GO" id="GO:0005524">
    <property type="term" value="F:ATP binding"/>
    <property type="evidence" value="ECO:0007669"/>
    <property type="project" value="UniProtKB-KW"/>
</dbReference>
<organism evidence="13 14">
    <name type="scientific">Robbsia betulipollinis</name>
    <dbReference type="NCBI Taxonomy" id="2981849"/>
    <lineage>
        <taxon>Bacteria</taxon>
        <taxon>Pseudomonadati</taxon>
        <taxon>Pseudomonadota</taxon>
        <taxon>Betaproteobacteria</taxon>
        <taxon>Burkholderiales</taxon>
        <taxon>Burkholderiaceae</taxon>
        <taxon>Robbsia</taxon>
    </lineage>
</organism>
<dbReference type="Pfam" id="PF00005">
    <property type="entry name" value="ABC_tran"/>
    <property type="match status" value="1"/>
</dbReference>
<evidence type="ECO:0000256" key="8">
    <source>
        <dbReference type="ARBA" id="ARBA00022989"/>
    </source>
</evidence>
<sequence length="573" mass="64669">MHSLEDRIIITEKKITAWSLIRPFWVSEQKWSARGLLALVVAMNLAIVYINVRLNSWNVGFYDSLQKRDAAAFRHSLIEFVFIVFPYVLIAIYRIYFRQMLEFRWRQWLTNNYVHRWLEDHAFYRIERDRLADNPDQRISDDLQGLASTTLALSLDLLSTLVTLFSFITILWTVAGALSITLFHVPIHIPGYMVWVAFLYALVGSVVMFRVGRPLVTINYQQQRVEADFRFMLIRLRESAEQVALYDGADTETLRVGDAFLRIRDNWRMVMRLTKRLTLVNSVYGQVAIIFPLIAAGPQYFAGAFSLGVLMQINSAFGQVSDSMSWFIGSFSTLANWRATVNRLREFRRAIDQQHFAETESPATLAGGINLHRIDNGTVETHGLVLDRPNGEALSTITDIVAAPGSRWLVRGPSGSGKSTLLRALAGLWAFGSGTIDIPVGARLLFVPQQSYMPIDTLKANLCYPSDAAAFTDAQCEDVLNACQLADFGERLLESTHWARLMSPGEQQRVAFARVLLQKPDIVFLDEATSALDTATEAVLYRLLIERLPGTTVISVGHRDTLDAFHSAHLDLA</sequence>
<accession>A0ABT3ZPX4</accession>
<name>A0ABT3ZPX4_9BURK</name>
<keyword evidence="7 13" id="KW-0067">ATP-binding</keyword>
<evidence type="ECO:0000313" key="14">
    <source>
        <dbReference type="Proteomes" id="UP001082899"/>
    </source>
</evidence>
<keyword evidence="2" id="KW-0813">Transport</keyword>
<evidence type="ECO:0000256" key="2">
    <source>
        <dbReference type="ARBA" id="ARBA00022448"/>
    </source>
</evidence>
<dbReference type="PROSITE" id="PS50929">
    <property type="entry name" value="ABC_TM1F"/>
    <property type="match status" value="1"/>
</dbReference>
<dbReference type="SUPFAM" id="SSF90123">
    <property type="entry name" value="ABC transporter transmembrane region"/>
    <property type="match status" value="1"/>
</dbReference>
<evidence type="ECO:0000256" key="10">
    <source>
        <dbReference type="SAM" id="Phobius"/>
    </source>
</evidence>
<dbReference type="Proteomes" id="UP001082899">
    <property type="component" value="Unassembled WGS sequence"/>
</dbReference>
<proteinExistence type="predicted"/>